<accession>A0A8J4T0C2</accession>
<gene>
    <name evidence="2" type="ORF">PHET_12006</name>
</gene>
<dbReference type="EMBL" id="LUCH01012150">
    <property type="protein sequence ID" value="KAF5395518.1"/>
    <property type="molecule type" value="Genomic_DNA"/>
</dbReference>
<proteinExistence type="predicted"/>
<organism evidence="2 3">
    <name type="scientific">Paragonimus heterotremus</name>
    <dbReference type="NCBI Taxonomy" id="100268"/>
    <lineage>
        <taxon>Eukaryota</taxon>
        <taxon>Metazoa</taxon>
        <taxon>Spiralia</taxon>
        <taxon>Lophotrochozoa</taxon>
        <taxon>Platyhelminthes</taxon>
        <taxon>Trematoda</taxon>
        <taxon>Digenea</taxon>
        <taxon>Plagiorchiida</taxon>
        <taxon>Troglotremata</taxon>
        <taxon>Troglotrematidae</taxon>
        <taxon>Paragonimus</taxon>
    </lineage>
</organism>
<feature type="non-terminal residue" evidence="2">
    <location>
        <position position="1"/>
    </location>
</feature>
<evidence type="ECO:0000313" key="2">
    <source>
        <dbReference type="EMBL" id="KAF5395518.1"/>
    </source>
</evidence>
<keyword evidence="3" id="KW-1185">Reference proteome</keyword>
<dbReference type="OrthoDB" id="10495177at2759"/>
<name>A0A8J4T0C2_9TREM</name>
<reference evidence="2" key="1">
    <citation type="submission" date="2019-05" db="EMBL/GenBank/DDBJ databases">
        <title>Annotation for the trematode Paragonimus heterotremus.</title>
        <authorList>
            <person name="Choi Y.-J."/>
        </authorList>
    </citation>
    <scope>NUCLEOTIDE SEQUENCE</scope>
    <source>
        <strain evidence="2">LC</strain>
    </source>
</reference>
<feature type="region of interest" description="Disordered" evidence="1">
    <location>
        <begin position="83"/>
        <end position="109"/>
    </location>
</feature>
<evidence type="ECO:0000313" key="3">
    <source>
        <dbReference type="Proteomes" id="UP000748531"/>
    </source>
</evidence>
<evidence type="ECO:0000256" key="1">
    <source>
        <dbReference type="SAM" id="MobiDB-lite"/>
    </source>
</evidence>
<dbReference type="Proteomes" id="UP000748531">
    <property type="component" value="Unassembled WGS sequence"/>
</dbReference>
<sequence>AGCTIDLQQRTKSVGEEYVKLPSGRSITEETNSGLWSLEVASVNLQPQVDSFISSCNREVSEEAVGQLKAVVLANESDFAWEDAPSSGSGRIQHHIKTDESIPWRRPPRGIPGLYRDQVSEVINDTMERDVI</sequence>
<comment type="caution">
    <text evidence="2">The sequence shown here is derived from an EMBL/GenBank/DDBJ whole genome shotgun (WGS) entry which is preliminary data.</text>
</comment>
<protein>
    <submittedName>
        <fullName evidence="2">Uncharacterized protein</fullName>
    </submittedName>
</protein>
<dbReference type="AlphaFoldDB" id="A0A8J4T0C2"/>